<evidence type="ECO:0000313" key="7">
    <source>
        <dbReference type="Proteomes" id="UP000183461"/>
    </source>
</evidence>
<dbReference type="GO" id="GO:0003676">
    <property type="term" value="F:nucleic acid binding"/>
    <property type="evidence" value="ECO:0007669"/>
    <property type="project" value="UniProtKB-UniRule"/>
</dbReference>
<proteinExistence type="inferred from homology"/>
<dbReference type="GO" id="GO:0046872">
    <property type="term" value="F:metal ion binding"/>
    <property type="evidence" value="ECO:0007669"/>
    <property type="project" value="UniProtKB-KW"/>
</dbReference>
<organism evidence="6 7">
    <name type="scientific">Ruminococcus flavefaciens</name>
    <dbReference type="NCBI Taxonomy" id="1265"/>
    <lineage>
        <taxon>Bacteria</taxon>
        <taxon>Bacillati</taxon>
        <taxon>Bacillota</taxon>
        <taxon>Clostridia</taxon>
        <taxon>Eubacteriales</taxon>
        <taxon>Oscillospiraceae</taxon>
        <taxon>Ruminococcus</taxon>
    </lineage>
</organism>
<keyword evidence="1" id="KW-0378">Hydrolase</keyword>
<accession>A0A1K1LYA1</accession>
<dbReference type="InterPro" id="IPR038763">
    <property type="entry name" value="DHH_sf"/>
</dbReference>
<evidence type="ECO:0000259" key="5">
    <source>
        <dbReference type="Pfam" id="PF02272"/>
    </source>
</evidence>
<comment type="cofactor">
    <cofactor evidence="2">
        <name>Mn(2+)</name>
        <dbReference type="ChEBI" id="CHEBI:29035"/>
    </cofactor>
    <text evidence="2">For phosphodiesterase activity, probably binds 2 Mn(2+) per subunit.</text>
</comment>
<keyword evidence="3" id="KW-0812">Transmembrane</keyword>
<sequence>MKKKFPAVLMMLHVLVLGVLIPTYLLIDRKNTVLNALILSVVALILICVIYTIIYSKNSMRRISKMNQHLESSAAEFMNSLPAPVAVIDESRQFVWYNQIFAEKIGLGQDVYGLELEGFVKIDMNMLLKDGSAICPMNGSIYNVTAEKFDKNDMSFLVLYFHDDTSYYTVKKRMDESRPNVVIINIDNYDDIMQNAKESEKAQASVETEKLIENFMSKTNGFIKKTSSNTFFAILENHHVNEIIDNKFKILDAARNIKISGKYSLTFSIGVGQGATSLAESEKFARQCLDMALGRGGDQAVVKTDNGYRFFGGVSNGVEKRSRSKTRIIANALQDLIMNSDKIFIMGHRFGDLDSVGAACGLAGAISLVGKPVYIAVDRTKNLAANLIDIVDEETEGELFITPSEAEGMIAQNDLLIIVDTHNKDYVESRTLYENAKNVVVIDHHRKNVNFIDNAVIFHHEPYASSASEMVTELLEYFNYDGDEKLRNCHADALLAGIMLDTKNFVMRTGVRTFEAAAFLRKLGADTVAVKLLFSNSIDSYRRKTQIVASAKIHNNCAIAAADFKSDDIRLVAPQAADELLGITDVDASFVIYKTGNTLNISARSLGALNVQVIMEQLGGGGHQTMAATQLEGTSVEDAVKSLIYAIDECRKNADNTH</sequence>
<dbReference type="Pfam" id="PF01368">
    <property type="entry name" value="DHH"/>
    <property type="match status" value="1"/>
</dbReference>
<comment type="function">
    <text evidence="1">Has phosphodiesterase (PDE) activity against cyclic-di-AMP (c-di-AMP).</text>
</comment>
<feature type="binding site" evidence="2">
    <location>
        <position position="348"/>
    </location>
    <ligand>
        <name>Mn(2+)</name>
        <dbReference type="ChEBI" id="CHEBI:29035"/>
        <label>1</label>
    </ligand>
</feature>
<protein>
    <recommendedName>
        <fullName evidence="1">Cyclic-di-AMP phosphodiesterase</fullName>
        <ecNumber evidence="1">3.1.4.-</ecNumber>
    </recommendedName>
</protein>
<feature type="binding site" evidence="2">
    <location>
        <position position="420"/>
    </location>
    <ligand>
        <name>Mn(2+)</name>
        <dbReference type="ChEBI" id="CHEBI:29035"/>
        <label>2</label>
    </ligand>
</feature>
<feature type="binding site" evidence="2">
    <location>
        <position position="352"/>
    </location>
    <ligand>
        <name>Mn(2+)</name>
        <dbReference type="ChEBI" id="CHEBI:29035"/>
        <label>1</label>
    </ligand>
</feature>
<comment type="similarity">
    <text evidence="1">Belongs to the GdpP/PdeA phosphodiesterase family.</text>
</comment>
<feature type="domain" description="DHHA1" evidence="5">
    <location>
        <begin position="571"/>
        <end position="645"/>
    </location>
</feature>
<comment type="catalytic activity">
    <reaction evidence="1">
        <text>3',3'-c-di-AMP + H2O = 5'-O-phosphonoadenylyl-(3'-&gt;5')-adenosine + H(+)</text>
        <dbReference type="Rhea" id="RHEA:54420"/>
        <dbReference type="ChEBI" id="CHEBI:15377"/>
        <dbReference type="ChEBI" id="CHEBI:15378"/>
        <dbReference type="ChEBI" id="CHEBI:71500"/>
        <dbReference type="ChEBI" id="CHEBI:138171"/>
    </reaction>
</comment>
<evidence type="ECO:0000256" key="1">
    <source>
        <dbReference type="PIRNR" id="PIRNR026583"/>
    </source>
</evidence>
<dbReference type="Proteomes" id="UP000183461">
    <property type="component" value="Unassembled WGS sequence"/>
</dbReference>
<feature type="binding site" evidence="2">
    <location>
        <position position="501"/>
    </location>
    <ligand>
        <name>Mn(2+)</name>
        <dbReference type="ChEBI" id="CHEBI:29035"/>
        <label>2</label>
    </ligand>
</feature>
<dbReference type="InterPro" id="IPR051319">
    <property type="entry name" value="Oligoribo/pAp-PDE_c-di-AMP_PDE"/>
</dbReference>
<dbReference type="InterPro" id="IPR003156">
    <property type="entry name" value="DHHA1_dom"/>
</dbReference>
<gene>
    <name evidence="6" type="ORF">SAMN02910280_0872</name>
</gene>
<dbReference type="EC" id="3.1.4.-" evidence="1"/>
<dbReference type="EMBL" id="FPIP01000001">
    <property type="protein sequence ID" value="SFW15843.1"/>
    <property type="molecule type" value="Genomic_DNA"/>
</dbReference>
<keyword evidence="1" id="KW-1003">Cell membrane</keyword>
<keyword evidence="1 3" id="KW-0472">Membrane</keyword>
<feature type="binding site" evidence="2">
    <location>
        <position position="444"/>
    </location>
    <ligand>
        <name>Mn(2+)</name>
        <dbReference type="ChEBI" id="CHEBI:29035"/>
        <label>2</label>
    </ligand>
</feature>
<keyword evidence="3" id="KW-1133">Transmembrane helix</keyword>
<dbReference type="GO" id="GO:0016787">
    <property type="term" value="F:hydrolase activity"/>
    <property type="evidence" value="ECO:0007669"/>
    <property type="project" value="UniProtKB-UniRule"/>
</dbReference>
<dbReference type="PIRSF" id="PIRSF026583">
    <property type="entry name" value="YybT"/>
    <property type="match status" value="1"/>
</dbReference>
<dbReference type="Gene3D" id="3.90.1640.10">
    <property type="entry name" value="inorganic pyrophosphatase (n-terminal core)"/>
    <property type="match status" value="1"/>
</dbReference>
<evidence type="ECO:0000256" key="3">
    <source>
        <dbReference type="SAM" id="Phobius"/>
    </source>
</evidence>
<dbReference type="AlphaFoldDB" id="A0A1K1LYA1"/>
<keyword evidence="2" id="KW-0479">Metal-binding</keyword>
<dbReference type="PANTHER" id="PTHR47618:SF2">
    <property type="entry name" value="CYCLIC-DI-AMP PHOSPHODIESTERASE GDPP"/>
    <property type="match status" value="1"/>
</dbReference>
<feature type="binding site" evidence="2">
    <location>
        <position position="354"/>
    </location>
    <ligand>
        <name>Mn(2+)</name>
        <dbReference type="ChEBI" id="CHEBI:29035"/>
        <label>2</label>
    </ligand>
</feature>
<feature type="binding site" evidence="2">
    <location>
        <position position="420"/>
    </location>
    <ligand>
        <name>Mn(2+)</name>
        <dbReference type="ChEBI" id="CHEBI:29035"/>
        <label>1</label>
    </ligand>
</feature>
<name>A0A1K1LYA1_RUMFL</name>
<feature type="domain" description="DDH" evidence="4">
    <location>
        <begin position="342"/>
        <end position="498"/>
    </location>
</feature>
<dbReference type="GO" id="GO:0005886">
    <property type="term" value="C:plasma membrane"/>
    <property type="evidence" value="ECO:0007669"/>
    <property type="project" value="UniProtKB-SubCell"/>
</dbReference>
<dbReference type="Pfam" id="PF02272">
    <property type="entry name" value="DHHA1"/>
    <property type="match status" value="1"/>
</dbReference>
<dbReference type="GO" id="GO:0106409">
    <property type="term" value="F:cyclic-di-AMP phosphodiesterase activity"/>
    <property type="evidence" value="ECO:0007669"/>
    <property type="project" value="RHEA"/>
</dbReference>
<keyword evidence="2" id="KW-0464">Manganese</keyword>
<dbReference type="Pfam" id="PF24898">
    <property type="entry name" value="GGDEF_GdpP"/>
    <property type="match status" value="1"/>
</dbReference>
<dbReference type="SUPFAM" id="SSF64182">
    <property type="entry name" value="DHH phosphoesterases"/>
    <property type="match status" value="1"/>
</dbReference>
<evidence type="ECO:0000313" key="6">
    <source>
        <dbReference type="EMBL" id="SFW15843.1"/>
    </source>
</evidence>
<dbReference type="InterPro" id="IPR001667">
    <property type="entry name" value="DDH_dom"/>
</dbReference>
<dbReference type="Gene3D" id="3.10.310.30">
    <property type="match status" value="1"/>
</dbReference>
<feature type="transmembrane region" description="Helical" evidence="3">
    <location>
        <begin position="7"/>
        <end position="27"/>
    </location>
</feature>
<evidence type="ECO:0000256" key="2">
    <source>
        <dbReference type="PIRSR" id="PIRSR026583-50"/>
    </source>
</evidence>
<dbReference type="FunFam" id="3.90.1640.10:FF:000002">
    <property type="entry name" value="Cyclic-di-AMP phosphodiesterase"/>
    <property type="match status" value="1"/>
</dbReference>
<feature type="transmembrane region" description="Helical" evidence="3">
    <location>
        <begin position="33"/>
        <end position="56"/>
    </location>
</feature>
<dbReference type="InterPro" id="IPR014528">
    <property type="entry name" value="GdpP/PdeA"/>
</dbReference>
<evidence type="ECO:0000259" key="4">
    <source>
        <dbReference type="Pfam" id="PF01368"/>
    </source>
</evidence>
<reference evidence="6 7" key="1">
    <citation type="submission" date="2016-11" db="EMBL/GenBank/DDBJ databases">
        <authorList>
            <person name="Jaros S."/>
            <person name="Januszkiewicz K."/>
            <person name="Wedrychowicz H."/>
        </authorList>
    </citation>
    <scope>NUCLEOTIDE SEQUENCE [LARGE SCALE GENOMIC DNA]</scope>
    <source>
        <strain evidence="6 7">YL228</strain>
    </source>
</reference>
<dbReference type="Gene3D" id="3.30.450.20">
    <property type="entry name" value="PAS domain"/>
    <property type="match status" value="1"/>
</dbReference>
<dbReference type="RefSeq" id="WP_081367764.1">
    <property type="nucleotide sequence ID" value="NZ_FPIP01000001.1"/>
</dbReference>
<dbReference type="PANTHER" id="PTHR47618">
    <property type="entry name" value="BIFUNCTIONAL OLIGORIBONUCLEASE AND PAP PHOSPHATASE NRNA"/>
    <property type="match status" value="1"/>
</dbReference>
<comment type="subcellular location">
    <subcellularLocation>
        <location evidence="1">Cell membrane</location>
    </subcellularLocation>
</comment>